<sequence>MQSTAIFVESSLVAVRNVINNVQLNAKPLLKLAGKKVQVICSNQADKFKILEKLKSQQFRFHSFTENHNKSRVVLLKGFYLDINSDEKTQLDELKQLLVNKGLKVNSVRIFFKKEDFAIFSIGLQHNISLKELNYQYKDVDSIIVRWEAINREMKKPTQCFKCQQFGHSSHNCGYEARCVKCLEKHEIGQCNRVNRNDGTPSCVNCSGDHPANFKGCPAFKSYVEKIEKSKKKKSSSFD</sequence>
<keyword evidence="2" id="KW-1185">Reference proteome</keyword>
<accession>A0A9J6BX03</accession>
<protein>
    <submittedName>
        <fullName evidence="1">Uncharacterized protein</fullName>
    </submittedName>
</protein>
<dbReference type="Proteomes" id="UP001107558">
    <property type="component" value="Chromosome 2"/>
</dbReference>
<comment type="caution">
    <text evidence="1">The sequence shown here is derived from an EMBL/GenBank/DDBJ whole genome shotgun (WGS) entry which is preliminary data.</text>
</comment>
<dbReference type="AlphaFoldDB" id="A0A9J6BX03"/>
<dbReference type="EMBL" id="JADBJN010000002">
    <property type="protein sequence ID" value="KAG5674274.1"/>
    <property type="molecule type" value="Genomic_DNA"/>
</dbReference>
<name>A0A9J6BX03_POLVA</name>
<evidence type="ECO:0000313" key="2">
    <source>
        <dbReference type="Proteomes" id="UP001107558"/>
    </source>
</evidence>
<evidence type="ECO:0000313" key="1">
    <source>
        <dbReference type="EMBL" id="KAG5674274.1"/>
    </source>
</evidence>
<dbReference type="OrthoDB" id="7790857at2759"/>
<organism evidence="1 2">
    <name type="scientific">Polypedilum vanderplanki</name>
    <name type="common">Sleeping chironomid midge</name>
    <dbReference type="NCBI Taxonomy" id="319348"/>
    <lineage>
        <taxon>Eukaryota</taxon>
        <taxon>Metazoa</taxon>
        <taxon>Ecdysozoa</taxon>
        <taxon>Arthropoda</taxon>
        <taxon>Hexapoda</taxon>
        <taxon>Insecta</taxon>
        <taxon>Pterygota</taxon>
        <taxon>Neoptera</taxon>
        <taxon>Endopterygota</taxon>
        <taxon>Diptera</taxon>
        <taxon>Nematocera</taxon>
        <taxon>Chironomoidea</taxon>
        <taxon>Chironomidae</taxon>
        <taxon>Chironominae</taxon>
        <taxon>Polypedilum</taxon>
        <taxon>Polypedilum</taxon>
    </lineage>
</organism>
<gene>
    <name evidence="1" type="ORF">PVAND_004254</name>
</gene>
<reference evidence="1" key="1">
    <citation type="submission" date="2021-03" db="EMBL/GenBank/DDBJ databases">
        <title>Chromosome level genome of the anhydrobiotic midge Polypedilum vanderplanki.</title>
        <authorList>
            <person name="Yoshida Y."/>
            <person name="Kikawada T."/>
            <person name="Gusev O."/>
        </authorList>
    </citation>
    <scope>NUCLEOTIDE SEQUENCE</scope>
    <source>
        <strain evidence="1">NIAS01</strain>
        <tissue evidence="1">Whole body or cell culture</tissue>
    </source>
</reference>
<proteinExistence type="predicted"/>